<accession>A0A3B0WCZ8</accession>
<dbReference type="HAMAP" id="MF_01043">
    <property type="entry name" value="PlsY"/>
    <property type="match status" value="1"/>
</dbReference>
<organism evidence="11">
    <name type="scientific">hydrothermal vent metagenome</name>
    <dbReference type="NCBI Taxonomy" id="652676"/>
    <lineage>
        <taxon>unclassified sequences</taxon>
        <taxon>metagenomes</taxon>
        <taxon>ecological metagenomes</taxon>
    </lineage>
</organism>
<keyword evidence="6" id="KW-0443">Lipid metabolism</keyword>
<dbReference type="GO" id="GO:0005886">
    <property type="term" value="C:plasma membrane"/>
    <property type="evidence" value="ECO:0007669"/>
    <property type="project" value="InterPro"/>
</dbReference>
<dbReference type="NCBIfam" id="TIGR00023">
    <property type="entry name" value="glycerol-3-phosphate 1-O-acyltransferase PlsY"/>
    <property type="match status" value="1"/>
</dbReference>
<feature type="transmembrane region" description="Helical" evidence="10">
    <location>
        <begin position="156"/>
        <end position="180"/>
    </location>
</feature>
<evidence type="ECO:0000313" key="11">
    <source>
        <dbReference type="EMBL" id="VAW49082.1"/>
    </source>
</evidence>
<name>A0A3B0WCZ8_9ZZZZ</name>
<gene>
    <name evidence="11" type="ORF">MNBD_GAMMA04-14</name>
</gene>
<dbReference type="SMART" id="SM01207">
    <property type="entry name" value="G3P_acyltransf"/>
    <property type="match status" value="1"/>
</dbReference>
<evidence type="ECO:0000256" key="3">
    <source>
        <dbReference type="ARBA" id="ARBA00022679"/>
    </source>
</evidence>
<reference evidence="11" key="1">
    <citation type="submission" date="2018-06" db="EMBL/GenBank/DDBJ databases">
        <authorList>
            <person name="Zhirakovskaya E."/>
        </authorList>
    </citation>
    <scope>NUCLEOTIDE SEQUENCE</scope>
</reference>
<dbReference type="PANTHER" id="PTHR30309:SF0">
    <property type="entry name" value="GLYCEROL-3-PHOSPHATE ACYLTRANSFERASE-RELATED"/>
    <property type="match status" value="1"/>
</dbReference>
<keyword evidence="9" id="KW-1208">Phospholipid metabolism</keyword>
<proteinExistence type="inferred from homology"/>
<dbReference type="EMBL" id="UOFB01000321">
    <property type="protein sequence ID" value="VAW49082.1"/>
    <property type="molecule type" value="Genomic_DNA"/>
</dbReference>
<feature type="transmembrane region" description="Helical" evidence="10">
    <location>
        <begin position="6"/>
        <end position="25"/>
    </location>
</feature>
<evidence type="ECO:0000256" key="1">
    <source>
        <dbReference type="ARBA" id="ARBA00022475"/>
    </source>
</evidence>
<evidence type="ECO:0000256" key="2">
    <source>
        <dbReference type="ARBA" id="ARBA00022516"/>
    </source>
</evidence>
<dbReference type="GO" id="GO:0043772">
    <property type="term" value="F:acyl-phosphate glycerol-3-phosphate acyltransferase activity"/>
    <property type="evidence" value="ECO:0007669"/>
    <property type="project" value="InterPro"/>
</dbReference>
<evidence type="ECO:0000256" key="4">
    <source>
        <dbReference type="ARBA" id="ARBA00022692"/>
    </source>
</evidence>
<dbReference type="Pfam" id="PF02660">
    <property type="entry name" value="G3P_acyltransf"/>
    <property type="match status" value="1"/>
</dbReference>
<evidence type="ECO:0000256" key="5">
    <source>
        <dbReference type="ARBA" id="ARBA00022989"/>
    </source>
</evidence>
<keyword evidence="2" id="KW-0444">Lipid biosynthesis</keyword>
<keyword evidence="3 11" id="KW-0808">Transferase</keyword>
<dbReference type="AlphaFoldDB" id="A0A3B0WCZ8"/>
<keyword evidence="11" id="KW-0012">Acyltransferase</keyword>
<feature type="transmembrane region" description="Helical" evidence="10">
    <location>
        <begin position="84"/>
        <end position="103"/>
    </location>
</feature>
<feature type="transmembrane region" description="Helical" evidence="10">
    <location>
        <begin position="115"/>
        <end position="136"/>
    </location>
</feature>
<dbReference type="InterPro" id="IPR003811">
    <property type="entry name" value="G3P_acylTferase_PlsY"/>
</dbReference>
<evidence type="ECO:0000256" key="10">
    <source>
        <dbReference type="SAM" id="Phobius"/>
    </source>
</evidence>
<evidence type="ECO:0000256" key="8">
    <source>
        <dbReference type="ARBA" id="ARBA00023209"/>
    </source>
</evidence>
<keyword evidence="1" id="KW-1003">Cell membrane</keyword>
<protein>
    <submittedName>
        <fullName evidence="11">Acyl-phosphate:glycerol-3-phosphate O-acyltransferase PlsY</fullName>
    </submittedName>
</protein>
<sequence>MEMEAIVLIVGAYLLGSMSTAIIVCRLMGLPDPREGGSGNPGATNVLRIGGDKGKKAAAITLLGDMLKGLIPVLIAHGMGLEPLWIVLVGFVAFIGHLYPVFFKFQGGKGVATMLGVMFGLSLPIGLAVAGTWLFVAKVLKISSLSALIATSLAPVYIYFLAGEMSWVWVTAVMTLFLFWRHKGNIQRLMSGEESLIKAKKEAK</sequence>
<evidence type="ECO:0000256" key="9">
    <source>
        <dbReference type="ARBA" id="ARBA00023264"/>
    </source>
</evidence>
<keyword evidence="8" id="KW-0594">Phospholipid biosynthesis</keyword>
<evidence type="ECO:0000256" key="6">
    <source>
        <dbReference type="ARBA" id="ARBA00023098"/>
    </source>
</evidence>
<keyword evidence="5 10" id="KW-1133">Transmembrane helix</keyword>
<dbReference type="PANTHER" id="PTHR30309">
    <property type="entry name" value="INNER MEMBRANE PROTEIN YGIH"/>
    <property type="match status" value="1"/>
</dbReference>
<dbReference type="GO" id="GO:0008654">
    <property type="term" value="P:phospholipid biosynthetic process"/>
    <property type="evidence" value="ECO:0007669"/>
    <property type="project" value="UniProtKB-KW"/>
</dbReference>
<evidence type="ECO:0000256" key="7">
    <source>
        <dbReference type="ARBA" id="ARBA00023136"/>
    </source>
</evidence>
<keyword evidence="4 10" id="KW-0812">Transmembrane</keyword>
<keyword evidence="7 10" id="KW-0472">Membrane</keyword>